<evidence type="ECO:0000313" key="5">
    <source>
        <dbReference type="Proteomes" id="UP000800235"/>
    </source>
</evidence>
<dbReference type="Pfam" id="PF01399">
    <property type="entry name" value="PCI"/>
    <property type="match status" value="1"/>
</dbReference>
<reference evidence="4" key="1">
    <citation type="journal article" date="2020" name="Stud. Mycol.">
        <title>101 Dothideomycetes genomes: a test case for predicting lifestyles and emergence of pathogens.</title>
        <authorList>
            <person name="Haridas S."/>
            <person name="Albert R."/>
            <person name="Binder M."/>
            <person name="Bloem J."/>
            <person name="Labutti K."/>
            <person name="Salamov A."/>
            <person name="Andreopoulos B."/>
            <person name="Baker S."/>
            <person name="Barry K."/>
            <person name="Bills G."/>
            <person name="Bluhm B."/>
            <person name="Cannon C."/>
            <person name="Castanera R."/>
            <person name="Culley D."/>
            <person name="Daum C."/>
            <person name="Ezra D."/>
            <person name="Gonzalez J."/>
            <person name="Henrissat B."/>
            <person name="Kuo A."/>
            <person name="Liang C."/>
            <person name="Lipzen A."/>
            <person name="Lutzoni F."/>
            <person name="Magnuson J."/>
            <person name="Mondo S."/>
            <person name="Nolan M."/>
            <person name="Ohm R."/>
            <person name="Pangilinan J."/>
            <person name="Park H.-J."/>
            <person name="Ramirez L."/>
            <person name="Alfaro M."/>
            <person name="Sun H."/>
            <person name="Tritt A."/>
            <person name="Yoshinaga Y."/>
            <person name="Zwiers L.-H."/>
            <person name="Turgeon B."/>
            <person name="Goodwin S."/>
            <person name="Spatafora J."/>
            <person name="Crous P."/>
            <person name="Grigoriev I."/>
        </authorList>
    </citation>
    <scope>NUCLEOTIDE SEQUENCE</scope>
    <source>
        <strain evidence="4">CBS 130266</strain>
    </source>
</reference>
<dbReference type="GO" id="GO:0003690">
    <property type="term" value="F:double-stranded DNA binding"/>
    <property type="evidence" value="ECO:0007669"/>
    <property type="project" value="InterPro"/>
</dbReference>
<dbReference type="SMART" id="SM00753">
    <property type="entry name" value="PAM"/>
    <property type="match status" value="1"/>
</dbReference>
<organism evidence="4 5">
    <name type="scientific">Tothia fuscella</name>
    <dbReference type="NCBI Taxonomy" id="1048955"/>
    <lineage>
        <taxon>Eukaryota</taxon>
        <taxon>Fungi</taxon>
        <taxon>Dikarya</taxon>
        <taxon>Ascomycota</taxon>
        <taxon>Pezizomycotina</taxon>
        <taxon>Dothideomycetes</taxon>
        <taxon>Pleosporomycetidae</taxon>
        <taxon>Venturiales</taxon>
        <taxon>Cylindrosympodiaceae</taxon>
        <taxon>Tothia</taxon>
    </lineage>
</organism>
<gene>
    <name evidence="4" type="ORF">EJ08DRAFT_667916</name>
</gene>
<proteinExistence type="inferred from homology"/>
<dbReference type="Gene3D" id="1.10.10.10">
    <property type="entry name" value="Winged helix-like DNA-binding domain superfamily/Winged helix DNA-binding domain"/>
    <property type="match status" value="1"/>
</dbReference>
<evidence type="ECO:0000259" key="3">
    <source>
        <dbReference type="PROSITE" id="PS50250"/>
    </source>
</evidence>
<dbReference type="InterPro" id="IPR045114">
    <property type="entry name" value="Csn12-like"/>
</dbReference>
<dbReference type="PANTHER" id="PTHR12732">
    <property type="entry name" value="UNCHARACTERIZED PROTEASOME COMPONENT REGION PCI-CONTAINING"/>
    <property type="match status" value="1"/>
</dbReference>
<dbReference type="OrthoDB" id="10252687at2759"/>
<accession>A0A9P4P2I2</accession>
<dbReference type="InterPro" id="IPR036388">
    <property type="entry name" value="WH-like_DNA-bd_sf"/>
</dbReference>
<protein>
    <recommendedName>
        <fullName evidence="2">Protein CSN12 homolog</fullName>
    </recommendedName>
</protein>
<dbReference type="PROSITE" id="PS50250">
    <property type="entry name" value="PCI"/>
    <property type="match status" value="1"/>
</dbReference>
<evidence type="ECO:0000256" key="1">
    <source>
        <dbReference type="ARBA" id="ARBA00025771"/>
    </source>
</evidence>
<sequence>MEAILGLFREAVAEENGHKLAQAITPVAPPDDAGRLYAFHRALNVHNIQADLRNEIIYKNSVRLARTETNAWIEVFTCYWRAIGELLAVDGAMNQGKRVDWKKVYEAWKELLNALQRGYTSNQFEAWTIPCLYTSGKYLRNFALKADEQARSVEGNVTYNQGLQDDVVSTLGKNENLQDAARQINRIFGLCLSDRSALEESRKWGVYYVTNLLFKIYFKLNSISLCKNLLRSIAVSSSDMPPLDAFPKAHQVTFNYYSGVLFFLEEDYKKAENFLNEAWSSCHKDARKNRELILTYLIPCRFVTSHKLPSPALLALYPRLECLFGTMVRSIKRADLAGFDAALSAGEPEFVKRRIYLTLERGRDIVLRNLLRKVFLVGGFDPLKEGQTEADAVRRTRIPVAEFAAAMRLSLGQNNGEVLDDDEVECMIANMIYKGSMKGYISRERRMVVLSKGASAFPGTSL</sequence>
<dbReference type="Proteomes" id="UP000800235">
    <property type="component" value="Unassembled WGS sequence"/>
</dbReference>
<dbReference type="FunFam" id="1.10.10.10:FF:000366">
    <property type="entry name" value="COP9 signalosome complex subunit"/>
    <property type="match status" value="1"/>
</dbReference>
<dbReference type="EMBL" id="MU007013">
    <property type="protein sequence ID" value="KAF2435464.1"/>
    <property type="molecule type" value="Genomic_DNA"/>
</dbReference>
<comment type="similarity">
    <text evidence="1">Belongs to the CSN12 family.</text>
</comment>
<feature type="domain" description="PCI" evidence="3">
    <location>
        <begin position="252"/>
        <end position="455"/>
    </location>
</feature>
<dbReference type="GO" id="GO:0003723">
    <property type="term" value="F:RNA binding"/>
    <property type="evidence" value="ECO:0007669"/>
    <property type="project" value="InterPro"/>
</dbReference>
<name>A0A9P4P2I2_9PEZI</name>
<evidence type="ECO:0000313" key="4">
    <source>
        <dbReference type="EMBL" id="KAF2435464.1"/>
    </source>
</evidence>
<comment type="caution">
    <text evidence="4">The sequence shown here is derived from an EMBL/GenBank/DDBJ whole genome shotgun (WGS) entry which is preliminary data.</text>
</comment>
<dbReference type="AlphaFoldDB" id="A0A9P4P2I2"/>
<keyword evidence="5" id="KW-1185">Reference proteome</keyword>
<evidence type="ECO:0000256" key="2">
    <source>
        <dbReference type="ARBA" id="ARBA00073854"/>
    </source>
</evidence>
<dbReference type="InterPro" id="IPR000717">
    <property type="entry name" value="PCI_dom"/>
</dbReference>
<dbReference type="PANTHER" id="PTHR12732:SF0">
    <property type="entry name" value="PCI DOMAIN-CONTAINING PROTEIN 2"/>
    <property type="match status" value="1"/>
</dbReference>